<reference evidence="1" key="1">
    <citation type="journal article" date="2014" name="Int. J. Syst. Evol. Microbiol.">
        <title>Complete genome sequence of Corynebacterium casei LMG S-19264T (=DSM 44701T), isolated from a smear-ripened cheese.</title>
        <authorList>
            <consortium name="US DOE Joint Genome Institute (JGI-PGF)"/>
            <person name="Walter F."/>
            <person name="Albersmeier A."/>
            <person name="Kalinowski J."/>
            <person name="Ruckert C."/>
        </authorList>
    </citation>
    <scope>NUCLEOTIDE SEQUENCE</scope>
    <source>
        <strain evidence="1">KCTC 23714</strain>
    </source>
</reference>
<evidence type="ECO:0000313" key="2">
    <source>
        <dbReference type="Proteomes" id="UP000628984"/>
    </source>
</evidence>
<dbReference type="RefSeq" id="WP_189633572.1">
    <property type="nucleotide sequence ID" value="NZ_BMYQ01000004.1"/>
</dbReference>
<reference evidence="1" key="2">
    <citation type="submission" date="2020-09" db="EMBL/GenBank/DDBJ databases">
        <authorList>
            <person name="Sun Q."/>
            <person name="Kim S."/>
        </authorList>
    </citation>
    <scope>NUCLEOTIDE SEQUENCE</scope>
    <source>
        <strain evidence="1">KCTC 23714</strain>
    </source>
</reference>
<accession>A0A918ITK9</accession>
<proteinExistence type="predicted"/>
<gene>
    <name evidence="1" type="ORF">GCM10011452_18600</name>
</gene>
<comment type="caution">
    <text evidence="1">The sequence shown here is derived from an EMBL/GenBank/DDBJ whole genome shotgun (WGS) entry which is preliminary data.</text>
</comment>
<keyword evidence="2" id="KW-1185">Reference proteome</keyword>
<organism evidence="1 2">
    <name type="scientific">Gemmobacter lanyuensis</name>
    <dbReference type="NCBI Taxonomy" id="1054497"/>
    <lineage>
        <taxon>Bacteria</taxon>
        <taxon>Pseudomonadati</taxon>
        <taxon>Pseudomonadota</taxon>
        <taxon>Alphaproteobacteria</taxon>
        <taxon>Rhodobacterales</taxon>
        <taxon>Paracoccaceae</taxon>
        <taxon>Gemmobacter</taxon>
    </lineage>
</organism>
<dbReference type="EMBL" id="BMYQ01000004">
    <property type="protein sequence ID" value="GGW30254.1"/>
    <property type="molecule type" value="Genomic_DNA"/>
</dbReference>
<dbReference type="AlphaFoldDB" id="A0A918ITK9"/>
<name>A0A918ITK9_9RHOB</name>
<evidence type="ECO:0000313" key="1">
    <source>
        <dbReference type="EMBL" id="GGW30254.1"/>
    </source>
</evidence>
<dbReference type="Proteomes" id="UP000628984">
    <property type="component" value="Unassembled WGS sequence"/>
</dbReference>
<protein>
    <submittedName>
        <fullName evidence="1">Uncharacterized protein</fullName>
    </submittedName>
</protein>
<sequence>MALAKVSGTKIRGGVYHLNIAIPPEIHHLHQVRALLTGTPKTADPKVAARGVTFARAQPIQQVEETARSADVNARLAELPPGSTGAV</sequence>